<reference evidence="2 3" key="2">
    <citation type="journal article" date="2022" name="Microorganisms">
        <title>Complete Genome Sequences of Two Flavobacterium ammonificans Strains and a Flavobacterium ammoniigenes Strain of Ammonifying Bacterioplankton Isolated from Surface River Water.</title>
        <authorList>
            <person name="Suda W."/>
            <person name="Ogata Y."/>
            <person name="Shindo C."/>
            <person name="Watanabe K."/>
        </authorList>
    </citation>
    <scope>NUCLEOTIDE SEQUENCE [LARGE SCALE GENOMIC DNA]</scope>
    <source>
        <strain evidence="2 3">GENT11</strain>
    </source>
</reference>
<feature type="domain" description="Endonuclease/exonuclease/phosphatase" evidence="1">
    <location>
        <begin position="2"/>
        <end position="236"/>
    </location>
</feature>
<evidence type="ECO:0000259" key="1">
    <source>
        <dbReference type="Pfam" id="PF03372"/>
    </source>
</evidence>
<sequence>MISWNIENFGKSKSNEEIAYIATQLNKYDVVAVQEVVAGYGGAQAVARLADELNRKGNKWEYTISDPTTSTPSKTERYAFLWKSAIIKKIGKAWLEKKYASVMEREPYLCTFEYNKKQFTVVSFHAITKSKQPDREIKYFKYFPSAYPKLNLIFAGDFNCPQSHFVFDPLRKMGYSSALVNQKTSLKRSCKNGVCLASEYDNLFFSKSKIRKLNSGVIPFYQNFQSLKEARTISDHCPIWMEFSLN</sequence>
<dbReference type="PANTHER" id="PTHR11371:SF31">
    <property type="entry name" value="EXTRACELLULAR NUCLEASE"/>
    <property type="match status" value="1"/>
</dbReference>
<dbReference type="CDD" id="cd10283">
    <property type="entry name" value="MnuA_DNase1-like"/>
    <property type="match status" value="1"/>
</dbReference>
<reference evidence="2 3" key="1">
    <citation type="journal article" date="2022" name="Int. J. Syst. Evol. Microbiol.">
        <title>Flavobacterium ammonificans sp. nov. and Flavobacterium ammoniigenes sp. nov., ammonifying bacteria isolated from surface river water.</title>
        <authorList>
            <person name="Watanabe K."/>
            <person name="Kitamura T."/>
            <person name="Ogata Y."/>
            <person name="Shindo C."/>
            <person name="Suda W."/>
        </authorList>
    </citation>
    <scope>NUCLEOTIDE SEQUENCE [LARGE SCALE GENOMIC DNA]</scope>
    <source>
        <strain evidence="2 3">GENT11</strain>
    </source>
</reference>
<keyword evidence="3" id="KW-1185">Reference proteome</keyword>
<name>A0ABM7UZC3_9FLAO</name>
<protein>
    <recommendedName>
        <fullName evidence="1">Endonuclease/exonuclease/phosphatase domain-containing protein</fullName>
    </recommendedName>
</protein>
<dbReference type="EMBL" id="AP025183">
    <property type="protein sequence ID" value="BDB52907.1"/>
    <property type="molecule type" value="Genomic_DNA"/>
</dbReference>
<proteinExistence type="predicted"/>
<organism evidence="2 3">
    <name type="scientific">Flavobacterium ammonificans</name>
    <dbReference type="NCBI Taxonomy" id="1751056"/>
    <lineage>
        <taxon>Bacteria</taxon>
        <taxon>Pseudomonadati</taxon>
        <taxon>Bacteroidota</taxon>
        <taxon>Flavobacteriia</taxon>
        <taxon>Flavobacteriales</taxon>
        <taxon>Flavobacteriaceae</taxon>
        <taxon>Flavobacterium</taxon>
    </lineage>
</organism>
<gene>
    <name evidence="2" type="ORF">GENT11_12190</name>
</gene>
<dbReference type="InterPro" id="IPR036691">
    <property type="entry name" value="Endo/exonu/phosph_ase_sf"/>
</dbReference>
<dbReference type="Proteomes" id="UP001319865">
    <property type="component" value="Chromosome"/>
</dbReference>
<evidence type="ECO:0000313" key="2">
    <source>
        <dbReference type="EMBL" id="BDB52907.1"/>
    </source>
</evidence>
<dbReference type="Pfam" id="PF03372">
    <property type="entry name" value="Exo_endo_phos"/>
    <property type="match status" value="1"/>
</dbReference>
<dbReference type="SUPFAM" id="SSF56219">
    <property type="entry name" value="DNase I-like"/>
    <property type="match status" value="1"/>
</dbReference>
<evidence type="ECO:0000313" key="3">
    <source>
        <dbReference type="Proteomes" id="UP001319865"/>
    </source>
</evidence>
<accession>A0ABM7UZC3</accession>
<dbReference type="PANTHER" id="PTHR11371">
    <property type="entry name" value="DEOXYRIBONUCLEASE"/>
    <property type="match status" value="1"/>
</dbReference>
<dbReference type="Gene3D" id="3.60.10.10">
    <property type="entry name" value="Endonuclease/exonuclease/phosphatase"/>
    <property type="match status" value="1"/>
</dbReference>
<dbReference type="InterPro" id="IPR005135">
    <property type="entry name" value="Endo/exonuclease/phosphatase"/>
</dbReference>